<keyword evidence="1" id="KW-0285">Flavoprotein</keyword>
<accession>A0A2P8HF37</accession>
<reference evidence="4 5" key="1">
    <citation type="submission" date="2018-03" db="EMBL/GenBank/DDBJ databases">
        <title>Genomic Encyclopedia of Archaeal and Bacterial Type Strains, Phase II (KMG-II): from individual species to whole genera.</title>
        <authorList>
            <person name="Goeker M."/>
        </authorList>
    </citation>
    <scope>NUCLEOTIDE SEQUENCE [LARGE SCALE GENOMIC DNA]</scope>
    <source>
        <strain evidence="4 5">DSM 24859</strain>
    </source>
</reference>
<dbReference type="SUPFAM" id="SSF51905">
    <property type="entry name" value="FAD/NAD(P)-binding domain"/>
    <property type="match status" value="1"/>
</dbReference>
<keyword evidence="5" id="KW-1185">Reference proteome</keyword>
<evidence type="ECO:0000313" key="4">
    <source>
        <dbReference type="EMBL" id="PSL44839.1"/>
    </source>
</evidence>
<keyword evidence="2" id="KW-0560">Oxidoreductase</keyword>
<dbReference type="InterPro" id="IPR023753">
    <property type="entry name" value="FAD/NAD-binding_dom"/>
</dbReference>
<name>A0A2P8HF37_CHINA</name>
<dbReference type="InterPro" id="IPR050097">
    <property type="entry name" value="Ferredoxin-NADP_redctase_2"/>
</dbReference>
<gene>
    <name evidence="4" type="ORF">CLV51_105212</name>
</gene>
<evidence type="ECO:0000256" key="2">
    <source>
        <dbReference type="ARBA" id="ARBA00023002"/>
    </source>
</evidence>
<dbReference type="Pfam" id="PF07992">
    <property type="entry name" value="Pyr_redox_2"/>
    <property type="match status" value="1"/>
</dbReference>
<dbReference type="Proteomes" id="UP000240971">
    <property type="component" value="Unassembled WGS sequence"/>
</dbReference>
<dbReference type="PRINTS" id="PR00368">
    <property type="entry name" value="FADPNR"/>
</dbReference>
<sequence>MTTSYDVIIIGGSYAGLSAALGLGRALKQVLVLDSGAPCNRQTPHSHNFLTHDGATPAAIAATARAEVQLYATVHFKKGIAIKGQANEEGFHIETAAGEHFQAKKLLFATGVVDEMPAIKGFAESWGISVLHCPYCHGYEVRNTPTGILANGEVAFEFARLISNWTKALTLFTNGIATLPAEQLEKISANRIAVNDKEILEITQVQGRIHQLIFKDGTWQSINVLYARPPFRQHCTIPETLGCQLTATGHIEVNLSQQTSVPGVFAAGDTTTPSRSLSVAVAAGTAAAATINRELVAAAFG</sequence>
<dbReference type="RefSeq" id="WP_106530420.1">
    <property type="nucleotide sequence ID" value="NZ_PYAW01000005.1"/>
</dbReference>
<dbReference type="EMBL" id="PYAW01000005">
    <property type="protein sequence ID" value="PSL44839.1"/>
    <property type="molecule type" value="Genomic_DNA"/>
</dbReference>
<dbReference type="InterPro" id="IPR036188">
    <property type="entry name" value="FAD/NAD-bd_sf"/>
</dbReference>
<dbReference type="AlphaFoldDB" id="A0A2P8HF37"/>
<evidence type="ECO:0000313" key="5">
    <source>
        <dbReference type="Proteomes" id="UP000240971"/>
    </source>
</evidence>
<dbReference type="OrthoDB" id="9806179at2"/>
<protein>
    <submittedName>
        <fullName evidence="4">Thioredoxin reductase</fullName>
    </submittedName>
</protein>
<feature type="domain" description="FAD/NAD(P)-binding" evidence="3">
    <location>
        <begin position="5"/>
        <end position="284"/>
    </location>
</feature>
<dbReference type="PANTHER" id="PTHR48105">
    <property type="entry name" value="THIOREDOXIN REDUCTASE 1-RELATED-RELATED"/>
    <property type="match status" value="1"/>
</dbReference>
<organism evidence="4 5">
    <name type="scientific">Chitinophaga niastensis</name>
    <dbReference type="NCBI Taxonomy" id="536980"/>
    <lineage>
        <taxon>Bacteria</taxon>
        <taxon>Pseudomonadati</taxon>
        <taxon>Bacteroidota</taxon>
        <taxon>Chitinophagia</taxon>
        <taxon>Chitinophagales</taxon>
        <taxon>Chitinophagaceae</taxon>
        <taxon>Chitinophaga</taxon>
    </lineage>
</organism>
<dbReference type="GO" id="GO:0016491">
    <property type="term" value="F:oxidoreductase activity"/>
    <property type="evidence" value="ECO:0007669"/>
    <property type="project" value="UniProtKB-KW"/>
</dbReference>
<evidence type="ECO:0000259" key="3">
    <source>
        <dbReference type="Pfam" id="PF07992"/>
    </source>
</evidence>
<proteinExistence type="predicted"/>
<dbReference type="PRINTS" id="PR00469">
    <property type="entry name" value="PNDRDTASEII"/>
</dbReference>
<comment type="caution">
    <text evidence="4">The sequence shown here is derived from an EMBL/GenBank/DDBJ whole genome shotgun (WGS) entry which is preliminary data.</text>
</comment>
<evidence type="ECO:0000256" key="1">
    <source>
        <dbReference type="ARBA" id="ARBA00022630"/>
    </source>
</evidence>
<dbReference type="Gene3D" id="3.50.50.60">
    <property type="entry name" value="FAD/NAD(P)-binding domain"/>
    <property type="match status" value="2"/>
</dbReference>